<evidence type="ECO:0000313" key="1">
    <source>
        <dbReference type="EMBL" id="UNV87366.1"/>
    </source>
</evidence>
<proteinExistence type="predicted"/>
<gene>
    <name evidence="1" type="ORF">MON37_12145</name>
</gene>
<dbReference type="RefSeq" id="WP_242883695.1">
    <property type="nucleotide sequence ID" value="NZ_CP094242.1"/>
</dbReference>
<name>A0ABY3YDV9_9NEIS</name>
<dbReference type="EMBL" id="CP094242">
    <property type="protein sequence ID" value="UNV87366.1"/>
    <property type="molecule type" value="Genomic_DNA"/>
</dbReference>
<keyword evidence="2" id="KW-1185">Reference proteome</keyword>
<protein>
    <submittedName>
        <fullName evidence="1">Uncharacterized protein</fullName>
    </submittedName>
</protein>
<sequence length="51" mass="5649">MKQTFKQIGKSYAAAAAEIGCSKPMLVAVVNHGQWPKKKRSRAAKEIETIF</sequence>
<organism evidence="1 2">
    <name type="scientific">Morococcus cerebrosus</name>
    <dbReference type="NCBI Taxonomy" id="1056807"/>
    <lineage>
        <taxon>Bacteria</taxon>
        <taxon>Pseudomonadati</taxon>
        <taxon>Pseudomonadota</taxon>
        <taxon>Betaproteobacteria</taxon>
        <taxon>Neisseriales</taxon>
        <taxon>Neisseriaceae</taxon>
        <taxon>Morococcus</taxon>
    </lineage>
</organism>
<accession>A0ABY3YDV9</accession>
<reference evidence="1 2" key="1">
    <citation type="submission" date="2022-03" db="EMBL/GenBank/DDBJ databases">
        <title>Genome sequencing of Morococcus cerebrosus.</title>
        <authorList>
            <person name="Baek M.-G."/>
            <person name="Yi H."/>
        </authorList>
    </citation>
    <scope>NUCLEOTIDE SEQUENCE [LARGE SCALE GENOMIC DNA]</scope>
    <source>
        <strain evidence="1 2">CIP 81.93</strain>
    </source>
</reference>
<dbReference type="Proteomes" id="UP000829504">
    <property type="component" value="Chromosome"/>
</dbReference>
<evidence type="ECO:0000313" key="2">
    <source>
        <dbReference type="Proteomes" id="UP000829504"/>
    </source>
</evidence>